<dbReference type="InterPro" id="IPR023827">
    <property type="entry name" value="Peptidase_S8_Asp-AS"/>
</dbReference>
<dbReference type="PROSITE" id="PS51892">
    <property type="entry name" value="SUBTILASE"/>
    <property type="match status" value="1"/>
</dbReference>
<keyword evidence="5 7" id="KW-0378">Hydrolase</keyword>
<dbReference type="Gene3D" id="3.40.50.200">
    <property type="entry name" value="Peptidase S8/S53 domain"/>
    <property type="match status" value="1"/>
</dbReference>
<feature type="domain" description="Peptidase S8/S53" evidence="11">
    <location>
        <begin position="191"/>
        <end position="636"/>
    </location>
</feature>
<feature type="signal peptide" evidence="10">
    <location>
        <begin position="1"/>
        <end position="23"/>
    </location>
</feature>
<dbReference type="PANTHER" id="PTHR10795">
    <property type="entry name" value="PROPROTEIN CONVERTASE SUBTILISIN/KEXIN"/>
    <property type="match status" value="1"/>
</dbReference>
<dbReference type="InterPro" id="IPR000209">
    <property type="entry name" value="Peptidase_S8/S53_dom"/>
</dbReference>
<dbReference type="SUPFAM" id="SSF52025">
    <property type="entry name" value="PA domain"/>
    <property type="match status" value="1"/>
</dbReference>
<dbReference type="InterPro" id="IPR015500">
    <property type="entry name" value="Peptidase_S8_subtilisin-rel"/>
</dbReference>
<dbReference type="Pfam" id="PF05922">
    <property type="entry name" value="Inhibitor_I9"/>
    <property type="match status" value="1"/>
</dbReference>
<dbReference type="Pfam" id="PF00082">
    <property type="entry name" value="Peptidase_S8"/>
    <property type="match status" value="1"/>
</dbReference>
<dbReference type="PROSITE" id="PS00138">
    <property type="entry name" value="SUBTILASE_SER"/>
    <property type="match status" value="1"/>
</dbReference>
<dbReference type="InterPro" id="IPR045051">
    <property type="entry name" value="SBT"/>
</dbReference>
<dbReference type="InterPro" id="IPR022398">
    <property type="entry name" value="Peptidase_S8_His-AS"/>
</dbReference>
<organism evidence="14 15">
    <name type="scientific">Natronospira bacteriovora</name>
    <dbReference type="NCBI Taxonomy" id="3069753"/>
    <lineage>
        <taxon>Bacteria</taxon>
        <taxon>Pseudomonadati</taxon>
        <taxon>Pseudomonadota</taxon>
        <taxon>Gammaproteobacteria</taxon>
        <taxon>Natronospirales</taxon>
        <taxon>Natronospiraceae</taxon>
        <taxon>Natronospira</taxon>
    </lineage>
</organism>
<evidence type="ECO:0000256" key="9">
    <source>
        <dbReference type="SAM" id="MobiDB-lite"/>
    </source>
</evidence>
<keyword evidence="4 10" id="KW-0732">Signal</keyword>
<feature type="chain" id="PRO_5045645692" evidence="10">
    <location>
        <begin position="24"/>
        <end position="1030"/>
    </location>
</feature>
<evidence type="ECO:0000313" key="14">
    <source>
        <dbReference type="EMBL" id="MDQ2070612.1"/>
    </source>
</evidence>
<evidence type="ECO:0000256" key="7">
    <source>
        <dbReference type="PROSITE-ProRule" id="PRU01240"/>
    </source>
</evidence>
<dbReference type="InterPro" id="IPR046450">
    <property type="entry name" value="PA_dom_sf"/>
</dbReference>
<evidence type="ECO:0000256" key="4">
    <source>
        <dbReference type="ARBA" id="ARBA00022729"/>
    </source>
</evidence>
<dbReference type="SUPFAM" id="SSF52743">
    <property type="entry name" value="Subtilisin-like"/>
    <property type="match status" value="1"/>
</dbReference>
<gene>
    <name evidence="14" type="ORF">RBH19_12095</name>
</gene>
<keyword evidence="15" id="KW-1185">Reference proteome</keyword>
<evidence type="ECO:0000256" key="8">
    <source>
        <dbReference type="RuleBase" id="RU003355"/>
    </source>
</evidence>
<dbReference type="PROSITE" id="PS00137">
    <property type="entry name" value="SUBTILASE_HIS"/>
    <property type="match status" value="1"/>
</dbReference>
<dbReference type="Proteomes" id="UP001239019">
    <property type="component" value="Unassembled WGS sequence"/>
</dbReference>
<feature type="region of interest" description="Disordered" evidence="9">
    <location>
        <begin position="69"/>
        <end position="91"/>
    </location>
</feature>
<feature type="domain" description="Inhibitor I9" evidence="13">
    <location>
        <begin position="123"/>
        <end position="164"/>
    </location>
</feature>
<reference evidence="14 15" key="1">
    <citation type="submission" date="2023-08" db="EMBL/GenBank/DDBJ databases">
        <title>Whole-genome sequencing of halo(alkali)philic microorganisms from hypersaline lakes.</title>
        <authorList>
            <person name="Sorokin D.Y."/>
            <person name="Abbas B."/>
            <person name="Merkel A.Y."/>
        </authorList>
    </citation>
    <scope>NUCLEOTIDE SEQUENCE [LARGE SCALE GENOMIC DNA]</scope>
    <source>
        <strain evidence="14 15">AB-CW4</strain>
    </source>
</reference>
<evidence type="ECO:0000256" key="6">
    <source>
        <dbReference type="ARBA" id="ARBA00022825"/>
    </source>
</evidence>
<feature type="active site" description="Charge relay system" evidence="7">
    <location>
        <position position="269"/>
    </location>
</feature>
<evidence type="ECO:0000259" key="11">
    <source>
        <dbReference type="Pfam" id="PF00082"/>
    </source>
</evidence>
<feature type="active site" description="Charge relay system" evidence="7">
    <location>
        <position position="603"/>
    </location>
</feature>
<feature type="active site" description="Charge relay system" evidence="7">
    <location>
        <position position="200"/>
    </location>
</feature>
<proteinExistence type="inferred from homology"/>
<dbReference type="NCBIfam" id="NF033191">
    <property type="entry name" value="JDVT-CTERM"/>
    <property type="match status" value="1"/>
</dbReference>
<keyword evidence="3 7" id="KW-0645">Protease</keyword>
<evidence type="ECO:0000256" key="10">
    <source>
        <dbReference type="SAM" id="SignalP"/>
    </source>
</evidence>
<dbReference type="CDD" id="cd04818">
    <property type="entry name" value="PA_subtilisin_1"/>
    <property type="match status" value="1"/>
</dbReference>
<evidence type="ECO:0000256" key="2">
    <source>
        <dbReference type="ARBA" id="ARBA00022525"/>
    </source>
</evidence>
<evidence type="ECO:0000256" key="5">
    <source>
        <dbReference type="ARBA" id="ARBA00022801"/>
    </source>
</evidence>
<comment type="caution">
    <text evidence="14">The sequence shown here is derived from an EMBL/GenBank/DDBJ whole genome shotgun (WGS) entry which is preliminary data.</text>
</comment>
<evidence type="ECO:0000256" key="3">
    <source>
        <dbReference type="ARBA" id="ARBA00022670"/>
    </source>
</evidence>
<dbReference type="Gene3D" id="3.30.70.80">
    <property type="entry name" value="Peptidase S8 propeptide/proteinase inhibitor I9"/>
    <property type="match status" value="1"/>
</dbReference>
<evidence type="ECO:0000259" key="13">
    <source>
        <dbReference type="Pfam" id="PF05922"/>
    </source>
</evidence>
<keyword evidence="2" id="KW-0964">Secreted</keyword>
<dbReference type="Gene3D" id="3.50.30.30">
    <property type="match status" value="1"/>
</dbReference>
<name>A0ABU0W9A0_9GAMM</name>
<sequence length="1030" mass="108279">MNHPIRLMAAAILLAIISASLMAAPANRAPVHHFPKGAPAEAPTADWYQERAIYLLRLESAPLAIHHARQNRLQKASGESAGARPEPLNLNSQSSRDWLARLDSERSAFLDKAGQTLGRDLDVVFTYRMANHGFAARMSPAEADRLATLPGVRSIQRDYELELHTDEGPELIGAPAIWEGTAMPGMGEYRGEGVVVGIIDTGINYSNPSFADQGHSNPLGDGVFLGDCAEGEPHAHYCNNKLIGVRGYAVTNPIGGIIKDGDPVDYNGHGSHVAGTAAGNAITVDVGGDSFDITGVAPGANIISYNGCCWVSSLTQSIDDIVVDYATLQAADPDIRMVVNYSIGGSAMISPWESFDAQGFLAAREAGVLPVSSAGNSGPHSASVANPAQAPWVMAVAATTHARLVGATVSVTAPEPVPEDLEGMFASVASGQDGADLDGLEARYAGDVDPGNELGCDAFPEDAFDGVVAVIRRGSCPFSDKINFADQAGAVAAVLVNNVPGYPPAMGLGDPISIPAFMLVQDDGEALIDWLGSHDSATVATTTTTVQYDADAADRLAAFSSRGPSPDPSLGVLTPDLATPGVGILAPYGEYNAIEWGFASGTSMSSPHASGAAALLMGVHPDWSNEAITSALILSAERDITEMDGLRPVTPRDVGGGRIDLEAAANAGFVLDESVNTFETANPANGGDSSSLNLATLSTADCGNSCTLTRTIIGTASGGDFTVSVEAPEDLSLSVSPSTFSIAEGETLELTFSFNDISQAGATGGWVVFQDATGGPELAMPFGLDNLFVPLRGEVRLEGSIRPVTLRRYEQPPIGDEVMSEQLFELIHSREDGDLFVPLLQTLPGNRWYTRVELSAPGYQDLELDNDGEGWIPGPGESIDLGDIHMEALPMTVSLEEVERVERSEASFIIRVESEGWSHWISRVELLRQGDSLGNLSWETIEGDGGETSLYRVEMSGLACGTSYEIDLVARRSGVGDEAALLHAFHTESCFKSDNGGGCTAGDNNRLDPVIPALLLLALIGLAGRLRRQG</sequence>
<dbReference type="InterPro" id="IPR036852">
    <property type="entry name" value="Peptidase_S8/S53_dom_sf"/>
</dbReference>
<dbReference type="InterPro" id="IPR003137">
    <property type="entry name" value="PA_domain"/>
</dbReference>
<feature type="domain" description="PA" evidence="12">
    <location>
        <begin position="452"/>
        <end position="527"/>
    </location>
</feature>
<dbReference type="RefSeq" id="WP_306729107.1">
    <property type="nucleotide sequence ID" value="NZ_JAVDDT010000008.1"/>
</dbReference>
<evidence type="ECO:0000313" key="15">
    <source>
        <dbReference type="Proteomes" id="UP001239019"/>
    </source>
</evidence>
<dbReference type="PROSITE" id="PS00136">
    <property type="entry name" value="SUBTILASE_ASP"/>
    <property type="match status" value="1"/>
</dbReference>
<dbReference type="InterPro" id="IPR010259">
    <property type="entry name" value="S8pro/Inhibitor_I9"/>
</dbReference>
<evidence type="ECO:0000256" key="1">
    <source>
        <dbReference type="ARBA" id="ARBA00011073"/>
    </source>
</evidence>
<dbReference type="InterPro" id="IPR037045">
    <property type="entry name" value="S8pro/Inhibitor_I9_sf"/>
</dbReference>
<keyword evidence="6 7" id="KW-0720">Serine protease</keyword>
<comment type="similarity">
    <text evidence="1 7 8">Belongs to the peptidase S8 family.</text>
</comment>
<evidence type="ECO:0000259" key="12">
    <source>
        <dbReference type="Pfam" id="PF02225"/>
    </source>
</evidence>
<dbReference type="Pfam" id="PF02225">
    <property type="entry name" value="PA"/>
    <property type="match status" value="1"/>
</dbReference>
<dbReference type="InterPro" id="IPR023828">
    <property type="entry name" value="Peptidase_S8_Ser-AS"/>
</dbReference>
<protein>
    <submittedName>
        <fullName evidence="14">S8 family serine peptidase</fullName>
    </submittedName>
</protein>
<accession>A0ABU0W9A0</accession>
<dbReference type="EMBL" id="JAVDDT010000008">
    <property type="protein sequence ID" value="MDQ2070612.1"/>
    <property type="molecule type" value="Genomic_DNA"/>
</dbReference>
<dbReference type="PRINTS" id="PR00723">
    <property type="entry name" value="SUBTILISIN"/>
</dbReference>